<evidence type="ECO:0000256" key="4">
    <source>
        <dbReference type="ARBA" id="ARBA00022475"/>
    </source>
</evidence>
<keyword evidence="11" id="KW-0739">Sodium transport</keyword>
<name>A0A934RBN5_9BACT</name>
<keyword evidence="3" id="KW-0813">Transport</keyword>
<dbReference type="Pfam" id="PF00474">
    <property type="entry name" value="SSF"/>
    <property type="match status" value="2"/>
</dbReference>
<evidence type="ECO:0000256" key="5">
    <source>
        <dbReference type="ARBA" id="ARBA00022692"/>
    </source>
</evidence>
<dbReference type="PROSITE" id="PS50283">
    <property type="entry name" value="NA_SOLUT_SYMP_3"/>
    <property type="match status" value="1"/>
</dbReference>
<feature type="transmembrane region" description="Helical" evidence="14">
    <location>
        <begin position="198"/>
        <end position="219"/>
    </location>
</feature>
<dbReference type="CDD" id="cd10322">
    <property type="entry name" value="SLC5sbd"/>
    <property type="match status" value="1"/>
</dbReference>
<dbReference type="Gene3D" id="1.20.1730.10">
    <property type="entry name" value="Sodium/glucose cotransporter"/>
    <property type="match status" value="1"/>
</dbReference>
<dbReference type="Proteomes" id="UP000658278">
    <property type="component" value="Unassembled WGS sequence"/>
</dbReference>
<keyword evidence="8" id="KW-0915">Sodium</keyword>
<evidence type="ECO:0000313" key="16">
    <source>
        <dbReference type="Proteomes" id="UP000658278"/>
    </source>
</evidence>
<feature type="transmembrane region" description="Helical" evidence="14">
    <location>
        <begin position="253"/>
        <end position="274"/>
    </location>
</feature>
<organism evidence="15 16">
    <name type="scientific">Haloferula rosea</name>
    <dbReference type="NCBI Taxonomy" id="490093"/>
    <lineage>
        <taxon>Bacteria</taxon>
        <taxon>Pseudomonadati</taxon>
        <taxon>Verrucomicrobiota</taxon>
        <taxon>Verrucomicrobiia</taxon>
        <taxon>Verrucomicrobiales</taxon>
        <taxon>Verrucomicrobiaceae</taxon>
        <taxon>Haloferula</taxon>
    </lineage>
</organism>
<dbReference type="InterPro" id="IPR038377">
    <property type="entry name" value="Na/Glc_symporter_sf"/>
</dbReference>
<dbReference type="InterPro" id="IPR050277">
    <property type="entry name" value="Sodium:Solute_Symporter"/>
</dbReference>
<dbReference type="GO" id="GO:0005298">
    <property type="term" value="F:proline:sodium symporter activity"/>
    <property type="evidence" value="ECO:0007669"/>
    <property type="project" value="TreeGrafter"/>
</dbReference>
<proteinExistence type="inferred from homology"/>
<feature type="transmembrane region" description="Helical" evidence="14">
    <location>
        <begin position="409"/>
        <end position="430"/>
    </location>
</feature>
<keyword evidence="7 14" id="KW-1133">Transmembrane helix</keyword>
<evidence type="ECO:0000256" key="11">
    <source>
        <dbReference type="ARBA" id="ARBA00023201"/>
    </source>
</evidence>
<comment type="catalytic activity">
    <reaction evidence="12">
        <text>L-proline(in) + Na(+)(in) = L-proline(out) + Na(+)(out)</text>
        <dbReference type="Rhea" id="RHEA:28967"/>
        <dbReference type="ChEBI" id="CHEBI:29101"/>
        <dbReference type="ChEBI" id="CHEBI:60039"/>
    </reaction>
</comment>
<feature type="transmembrane region" description="Helical" evidence="14">
    <location>
        <begin position="172"/>
        <end position="191"/>
    </location>
</feature>
<evidence type="ECO:0000313" key="15">
    <source>
        <dbReference type="EMBL" id="MBK1826798.1"/>
    </source>
</evidence>
<evidence type="ECO:0000256" key="13">
    <source>
        <dbReference type="RuleBase" id="RU362091"/>
    </source>
</evidence>
<evidence type="ECO:0000256" key="12">
    <source>
        <dbReference type="ARBA" id="ARBA00033708"/>
    </source>
</evidence>
<feature type="transmembrane region" description="Helical" evidence="14">
    <location>
        <begin position="286"/>
        <end position="307"/>
    </location>
</feature>
<comment type="subcellular location">
    <subcellularLocation>
        <location evidence="1">Cell membrane</location>
        <topology evidence="1">Multi-pass membrane protein</topology>
    </subcellularLocation>
</comment>
<keyword evidence="10 14" id="KW-0472">Membrane</keyword>
<dbReference type="AlphaFoldDB" id="A0A934RBN5"/>
<keyword evidence="9" id="KW-0406">Ion transport</keyword>
<sequence length="503" mass="53640">MTSLIIIALYLGTLLTFALGSKKFFRGTSADYFVASRSIGPFMLLMSVFGTTMTAFALVGSTGKAFELGVGTYGLMASSSGLIHAACFLIIGIRLWAIGKRHGFVTQIQFFRARFESTAFGYLLFPILVLLVIPYLLIGVIGASKTMMGLTGPKGPKAGMFPELFEATNGAIPPWITGAIICLVVLGYVFAGGSRAAAWANTFQTIVFMIMGVLAFTLISNKLGGLGPAIEQAKASHLVRTPSEHAGVNPVTFLTYMFIPLSVGMFPHLFQHWLTARSAKSFKLTVVAHPLCIMIVWVPCVLIGVWASGVLPESATPGAVLAIMVGKLIGDPIIVGLVTAGILAAIMSSLDSQFLCLGTMFTNDVVLHGSKKQRTDKQILFMARAFIVGIVTLTYILSLVLFEQNVFDLAVWCFSGFAALTPLVLAALYWRRATKAGAYASVIATTATWIVFFVMSGFGGEFTVLGGVMPAAICWLAGAVAMIVVSLATKPPAEETVAKFFPN</sequence>
<comment type="caution">
    <text evidence="15">The sequence shown here is derived from an EMBL/GenBank/DDBJ whole genome shotgun (WGS) entry which is preliminary data.</text>
</comment>
<comment type="similarity">
    <text evidence="2 13">Belongs to the sodium:solute symporter (SSF) (TC 2.A.21) family.</text>
</comment>
<dbReference type="InterPro" id="IPR001734">
    <property type="entry name" value="Na/solute_symporter"/>
</dbReference>
<evidence type="ECO:0000256" key="2">
    <source>
        <dbReference type="ARBA" id="ARBA00006434"/>
    </source>
</evidence>
<evidence type="ECO:0000256" key="3">
    <source>
        <dbReference type="ARBA" id="ARBA00022448"/>
    </source>
</evidence>
<keyword evidence="16" id="KW-1185">Reference proteome</keyword>
<protein>
    <submittedName>
        <fullName evidence="15">Sodium:solute symporter family protein</fullName>
    </submittedName>
</protein>
<accession>A0A934RBN5</accession>
<feature type="transmembrane region" description="Helical" evidence="14">
    <location>
        <begin position="81"/>
        <end position="99"/>
    </location>
</feature>
<feature type="transmembrane region" description="Helical" evidence="14">
    <location>
        <begin position="437"/>
        <end position="458"/>
    </location>
</feature>
<evidence type="ECO:0000256" key="1">
    <source>
        <dbReference type="ARBA" id="ARBA00004651"/>
    </source>
</evidence>
<dbReference type="EMBL" id="JAENII010000004">
    <property type="protein sequence ID" value="MBK1826798.1"/>
    <property type="molecule type" value="Genomic_DNA"/>
</dbReference>
<feature type="transmembrane region" description="Helical" evidence="14">
    <location>
        <begin position="42"/>
        <end position="61"/>
    </location>
</feature>
<evidence type="ECO:0000256" key="9">
    <source>
        <dbReference type="ARBA" id="ARBA00023065"/>
    </source>
</evidence>
<dbReference type="GO" id="GO:0015824">
    <property type="term" value="P:proline transport"/>
    <property type="evidence" value="ECO:0007669"/>
    <property type="project" value="TreeGrafter"/>
</dbReference>
<evidence type="ECO:0000256" key="10">
    <source>
        <dbReference type="ARBA" id="ARBA00023136"/>
    </source>
</evidence>
<feature type="transmembrane region" description="Helical" evidence="14">
    <location>
        <begin position="120"/>
        <end position="143"/>
    </location>
</feature>
<evidence type="ECO:0000256" key="6">
    <source>
        <dbReference type="ARBA" id="ARBA00022847"/>
    </source>
</evidence>
<gene>
    <name evidence="15" type="ORF">JIN81_07195</name>
</gene>
<dbReference type="PANTHER" id="PTHR48086">
    <property type="entry name" value="SODIUM/PROLINE SYMPORTER-RELATED"/>
    <property type="match status" value="1"/>
</dbReference>
<feature type="transmembrane region" description="Helical" evidence="14">
    <location>
        <begin position="464"/>
        <end position="489"/>
    </location>
</feature>
<keyword evidence="5 14" id="KW-0812">Transmembrane</keyword>
<feature type="transmembrane region" description="Helical" evidence="14">
    <location>
        <begin position="379"/>
        <end position="397"/>
    </location>
</feature>
<evidence type="ECO:0000256" key="8">
    <source>
        <dbReference type="ARBA" id="ARBA00023053"/>
    </source>
</evidence>
<reference evidence="15" key="1">
    <citation type="submission" date="2021-01" db="EMBL/GenBank/DDBJ databases">
        <title>Modified the classification status of verrucomicrobia.</title>
        <authorList>
            <person name="Feng X."/>
        </authorList>
    </citation>
    <scope>NUCLEOTIDE SEQUENCE</scope>
    <source>
        <strain evidence="15">KCTC 22201</strain>
    </source>
</reference>
<evidence type="ECO:0000256" key="14">
    <source>
        <dbReference type="SAM" id="Phobius"/>
    </source>
</evidence>
<dbReference type="GO" id="GO:0015193">
    <property type="term" value="F:L-proline transmembrane transporter activity"/>
    <property type="evidence" value="ECO:0007669"/>
    <property type="project" value="TreeGrafter"/>
</dbReference>
<feature type="transmembrane region" description="Helical" evidence="14">
    <location>
        <begin position="319"/>
        <end position="346"/>
    </location>
</feature>
<dbReference type="GO" id="GO:0005886">
    <property type="term" value="C:plasma membrane"/>
    <property type="evidence" value="ECO:0007669"/>
    <property type="project" value="UniProtKB-SubCell"/>
</dbReference>
<dbReference type="RefSeq" id="WP_200278081.1">
    <property type="nucleotide sequence ID" value="NZ_JAENII010000004.1"/>
</dbReference>
<feature type="transmembrane region" description="Helical" evidence="14">
    <location>
        <begin position="6"/>
        <end position="21"/>
    </location>
</feature>
<dbReference type="PANTHER" id="PTHR48086:SF3">
    <property type="entry name" value="SODIUM_PROLINE SYMPORTER"/>
    <property type="match status" value="1"/>
</dbReference>
<evidence type="ECO:0000256" key="7">
    <source>
        <dbReference type="ARBA" id="ARBA00022989"/>
    </source>
</evidence>
<keyword evidence="4" id="KW-1003">Cell membrane</keyword>
<keyword evidence="6" id="KW-0769">Symport</keyword>